<evidence type="ECO:0000313" key="2">
    <source>
        <dbReference type="Proteomes" id="UP000499080"/>
    </source>
</evidence>
<name>A0A4Y2JUP6_ARAVE</name>
<sequence length="100" mass="11133">MLASRSNYFHDETIVNHGKGANPSQTINHRLSAVNGGGGLEELRNTTLQVRKRFAGNDELRSGFEPMRTANFFVLAEKLTGIDSFESNQKTRPHVRISCS</sequence>
<reference evidence="1 2" key="1">
    <citation type="journal article" date="2019" name="Sci. Rep.">
        <title>Orb-weaving spider Araneus ventricosus genome elucidates the spidroin gene catalogue.</title>
        <authorList>
            <person name="Kono N."/>
            <person name="Nakamura H."/>
            <person name="Ohtoshi R."/>
            <person name="Moran D.A.P."/>
            <person name="Shinohara A."/>
            <person name="Yoshida Y."/>
            <person name="Fujiwara M."/>
            <person name="Mori M."/>
            <person name="Tomita M."/>
            <person name="Arakawa K."/>
        </authorList>
    </citation>
    <scope>NUCLEOTIDE SEQUENCE [LARGE SCALE GENOMIC DNA]</scope>
</reference>
<organism evidence="1 2">
    <name type="scientific">Araneus ventricosus</name>
    <name type="common">Orbweaver spider</name>
    <name type="synonym">Epeira ventricosa</name>
    <dbReference type="NCBI Taxonomy" id="182803"/>
    <lineage>
        <taxon>Eukaryota</taxon>
        <taxon>Metazoa</taxon>
        <taxon>Ecdysozoa</taxon>
        <taxon>Arthropoda</taxon>
        <taxon>Chelicerata</taxon>
        <taxon>Arachnida</taxon>
        <taxon>Araneae</taxon>
        <taxon>Araneomorphae</taxon>
        <taxon>Entelegynae</taxon>
        <taxon>Araneoidea</taxon>
        <taxon>Araneidae</taxon>
        <taxon>Araneus</taxon>
    </lineage>
</organism>
<evidence type="ECO:0000313" key="1">
    <source>
        <dbReference type="EMBL" id="GBM93092.1"/>
    </source>
</evidence>
<comment type="caution">
    <text evidence="1">The sequence shown here is derived from an EMBL/GenBank/DDBJ whole genome shotgun (WGS) entry which is preliminary data.</text>
</comment>
<dbReference type="AlphaFoldDB" id="A0A4Y2JUP6"/>
<accession>A0A4Y2JUP6</accession>
<proteinExistence type="predicted"/>
<dbReference type="Proteomes" id="UP000499080">
    <property type="component" value="Unassembled WGS sequence"/>
</dbReference>
<dbReference type="EMBL" id="BGPR01003847">
    <property type="protein sequence ID" value="GBM93092.1"/>
    <property type="molecule type" value="Genomic_DNA"/>
</dbReference>
<gene>
    <name evidence="1" type="ORF">AVEN_204589_1</name>
</gene>
<keyword evidence="2" id="KW-1185">Reference proteome</keyword>
<protein>
    <submittedName>
        <fullName evidence="1">Uncharacterized protein</fullName>
    </submittedName>
</protein>